<gene>
    <name evidence="2" type="ORF">POM88_038604</name>
    <name evidence="3" type="ORF">POM88_038613</name>
</gene>
<dbReference type="InterPro" id="IPR011009">
    <property type="entry name" value="Kinase-like_dom_sf"/>
</dbReference>
<dbReference type="GO" id="GO:0004672">
    <property type="term" value="F:protein kinase activity"/>
    <property type="evidence" value="ECO:0007669"/>
    <property type="project" value="InterPro"/>
</dbReference>
<reference evidence="3" key="1">
    <citation type="submission" date="2023-02" db="EMBL/GenBank/DDBJ databases">
        <title>Genome of toxic invasive species Heracleum sosnowskyi carries increased number of genes despite the absence of recent whole-genome duplications.</title>
        <authorList>
            <person name="Schelkunov M."/>
            <person name="Shtratnikova V."/>
            <person name="Makarenko M."/>
            <person name="Klepikova A."/>
            <person name="Omelchenko D."/>
            <person name="Novikova G."/>
            <person name="Obukhova E."/>
            <person name="Bogdanov V."/>
            <person name="Penin A."/>
            <person name="Logacheva M."/>
        </authorList>
    </citation>
    <scope>NUCLEOTIDE SEQUENCE</scope>
    <source>
        <strain evidence="3">Hsosn_3</strain>
        <tissue evidence="3">Leaf</tissue>
    </source>
</reference>
<dbReference type="GO" id="GO:0005524">
    <property type="term" value="F:ATP binding"/>
    <property type="evidence" value="ECO:0007669"/>
    <property type="project" value="InterPro"/>
</dbReference>
<accession>A0AAD8H8A4</accession>
<dbReference type="InterPro" id="IPR000719">
    <property type="entry name" value="Prot_kinase_dom"/>
</dbReference>
<dbReference type="EMBL" id="JAUIZM010000009">
    <property type="protein sequence ID" value="KAK1363043.1"/>
    <property type="molecule type" value="Genomic_DNA"/>
</dbReference>
<evidence type="ECO:0000313" key="2">
    <source>
        <dbReference type="EMBL" id="KAK1363043.1"/>
    </source>
</evidence>
<dbReference type="PROSITE" id="PS50011">
    <property type="entry name" value="PROTEIN_KINASE_DOM"/>
    <property type="match status" value="1"/>
</dbReference>
<evidence type="ECO:0000313" key="4">
    <source>
        <dbReference type="Proteomes" id="UP001237642"/>
    </source>
</evidence>
<comment type="caution">
    <text evidence="3">The sequence shown here is derived from an EMBL/GenBank/DDBJ whole genome shotgun (WGS) entry which is preliminary data.</text>
</comment>
<feature type="domain" description="Protein kinase" evidence="1">
    <location>
        <begin position="1"/>
        <end position="123"/>
    </location>
</feature>
<sequence length="123" mass="14163">MELYEGGELLDRILWKSLVQRAMKPEDFLFKSPKEDSPLKATDFGLSETIKPGQHLDNFMYYPAHPWVRKGGDASEIPLDISVLFNMRQLALRLNTFPSFGTCLIDVQIVEYFEISDAYSKKN</sequence>
<dbReference type="AlphaFoldDB" id="A0AAD8H8A4"/>
<keyword evidence="4" id="KW-1185">Reference proteome</keyword>
<dbReference type="SUPFAM" id="SSF56112">
    <property type="entry name" value="Protein kinase-like (PK-like)"/>
    <property type="match status" value="1"/>
</dbReference>
<dbReference type="EMBL" id="JAUIZM010000009">
    <property type="protein sequence ID" value="KAK1363052.1"/>
    <property type="molecule type" value="Genomic_DNA"/>
</dbReference>
<reference evidence="3" key="2">
    <citation type="submission" date="2023-05" db="EMBL/GenBank/DDBJ databases">
        <authorList>
            <person name="Schelkunov M.I."/>
        </authorList>
    </citation>
    <scope>NUCLEOTIDE SEQUENCE</scope>
    <source>
        <strain evidence="3">Hsosn_3</strain>
        <tissue evidence="3">Leaf</tissue>
    </source>
</reference>
<name>A0AAD8H8A4_9APIA</name>
<evidence type="ECO:0000313" key="3">
    <source>
        <dbReference type="EMBL" id="KAK1363052.1"/>
    </source>
</evidence>
<protein>
    <recommendedName>
        <fullName evidence="1">Protein kinase domain-containing protein</fullName>
    </recommendedName>
</protein>
<proteinExistence type="predicted"/>
<evidence type="ECO:0000259" key="1">
    <source>
        <dbReference type="PROSITE" id="PS50011"/>
    </source>
</evidence>
<organism evidence="3 4">
    <name type="scientific">Heracleum sosnowskyi</name>
    <dbReference type="NCBI Taxonomy" id="360622"/>
    <lineage>
        <taxon>Eukaryota</taxon>
        <taxon>Viridiplantae</taxon>
        <taxon>Streptophyta</taxon>
        <taxon>Embryophyta</taxon>
        <taxon>Tracheophyta</taxon>
        <taxon>Spermatophyta</taxon>
        <taxon>Magnoliopsida</taxon>
        <taxon>eudicotyledons</taxon>
        <taxon>Gunneridae</taxon>
        <taxon>Pentapetalae</taxon>
        <taxon>asterids</taxon>
        <taxon>campanulids</taxon>
        <taxon>Apiales</taxon>
        <taxon>Apiaceae</taxon>
        <taxon>Apioideae</taxon>
        <taxon>apioid superclade</taxon>
        <taxon>Tordylieae</taxon>
        <taxon>Tordyliinae</taxon>
        <taxon>Heracleum</taxon>
    </lineage>
</organism>
<dbReference type="Proteomes" id="UP001237642">
    <property type="component" value="Unassembled WGS sequence"/>
</dbReference>